<evidence type="ECO:0000313" key="2">
    <source>
        <dbReference type="Proteomes" id="UP001148629"/>
    </source>
</evidence>
<gene>
    <name evidence="1" type="ORF">NM208_g13325</name>
</gene>
<protein>
    <submittedName>
        <fullName evidence="1">Uncharacterized protein</fullName>
    </submittedName>
</protein>
<evidence type="ECO:0000313" key="1">
    <source>
        <dbReference type="EMBL" id="KAJ3521359.1"/>
    </source>
</evidence>
<proteinExistence type="predicted"/>
<organism evidence="1 2">
    <name type="scientific">Fusarium decemcellulare</name>
    <dbReference type="NCBI Taxonomy" id="57161"/>
    <lineage>
        <taxon>Eukaryota</taxon>
        <taxon>Fungi</taxon>
        <taxon>Dikarya</taxon>
        <taxon>Ascomycota</taxon>
        <taxon>Pezizomycotina</taxon>
        <taxon>Sordariomycetes</taxon>
        <taxon>Hypocreomycetidae</taxon>
        <taxon>Hypocreales</taxon>
        <taxon>Nectriaceae</taxon>
        <taxon>Fusarium</taxon>
        <taxon>Fusarium decemcellulare species complex</taxon>
    </lineage>
</organism>
<dbReference type="Proteomes" id="UP001148629">
    <property type="component" value="Unassembled WGS sequence"/>
</dbReference>
<keyword evidence="2" id="KW-1185">Reference proteome</keyword>
<dbReference type="EMBL" id="JANRMS010002689">
    <property type="protein sequence ID" value="KAJ3521359.1"/>
    <property type="molecule type" value="Genomic_DNA"/>
</dbReference>
<sequence length="185" mass="20582">MGYAGATEPTRPRGEVGAAQAGTWKDDLPKSQEKAKRKKADDDGSEIRNSARKARQPAFLWASVGDTSVVKYTWKDAAGSIGSSKRVRLNPDTTLRMAQKQSIIRHDDVERQSIKKYNRDLIQILARRRIVKFSKAGSLGHGDRPYIEPNDMPTNLRKPKLVTEHLKAAAIEMLALAAEIETEDS</sequence>
<comment type="caution">
    <text evidence="1">The sequence shown here is derived from an EMBL/GenBank/DDBJ whole genome shotgun (WGS) entry which is preliminary data.</text>
</comment>
<accession>A0ACC1RNU2</accession>
<name>A0ACC1RNU2_9HYPO</name>
<reference evidence="1" key="1">
    <citation type="submission" date="2022-08" db="EMBL/GenBank/DDBJ databases">
        <title>Genome Sequence of Fusarium decemcellulare.</title>
        <authorList>
            <person name="Buettner E."/>
        </authorList>
    </citation>
    <scope>NUCLEOTIDE SEQUENCE</scope>
    <source>
        <strain evidence="1">Babe19</strain>
    </source>
</reference>